<dbReference type="AlphaFoldDB" id="A0AAV5JYA3"/>
<protein>
    <submittedName>
        <fullName evidence="2">Uncharacterized protein</fullName>
    </submittedName>
</protein>
<name>A0AAV5JYA3_9ROSI</name>
<reference evidence="2 3" key="1">
    <citation type="journal article" date="2021" name="Commun. Biol.">
        <title>The genome of Shorea leprosula (Dipterocarpaceae) highlights the ecological relevance of drought in aseasonal tropical rainforests.</title>
        <authorList>
            <person name="Ng K.K.S."/>
            <person name="Kobayashi M.J."/>
            <person name="Fawcett J.A."/>
            <person name="Hatakeyama M."/>
            <person name="Paape T."/>
            <person name="Ng C.H."/>
            <person name="Ang C.C."/>
            <person name="Tnah L.H."/>
            <person name="Lee C.T."/>
            <person name="Nishiyama T."/>
            <person name="Sese J."/>
            <person name="O'Brien M.J."/>
            <person name="Copetti D."/>
            <person name="Mohd Noor M.I."/>
            <person name="Ong R.C."/>
            <person name="Putra M."/>
            <person name="Sireger I.Z."/>
            <person name="Indrioko S."/>
            <person name="Kosugi Y."/>
            <person name="Izuno A."/>
            <person name="Isagi Y."/>
            <person name="Lee S.L."/>
            <person name="Shimizu K.K."/>
        </authorList>
    </citation>
    <scope>NUCLEOTIDE SEQUENCE [LARGE SCALE GENOMIC DNA]</scope>
    <source>
        <strain evidence="2">214</strain>
    </source>
</reference>
<evidence type="ECO:0000256" key="1">
    <source>
        <dbReference type="SAM" id="MobiDB-lite"/>
    </source>
</evidence>
<proteinExistence type="predicted"/>
<evidence type="ECO:0000313" key="2">
    <source>
        <dbReference type="EMBL" id="GKV19624.1"/>
    </source>
</evidence>
<accession>A0AAV5JYA3</accession>
<feature type="region of interest" description="Disordered" evidence="1">
    <location>
        <begin position="1"/>
        <end position="55"/>
    </location>
</feature>
<sequence>MHGKSAISVKEMVGESHHPFIYSANRKPSGPVQDSHPRQSAGQNSPEKKPLASSQ</sequence>
<feature type="compositionally biased region" description="Basic and acidic residues" evidence="1">
    <location>
        <begin position="46"/>
        <end position="55"/>
    </location>
</feature>
<gene>
    <name evidence="2" type="ORF">SLEP1_g29855</name>
</gene>
<keyword evidence="3" id="KW-1185">Reference proteome</keyword>
<dbReference type="EMBL" id="BPVZ01000053">
    <property type="protein sequence ID" value="GKV19624.1"/>
    <property type="molecule type" value="Genomic_DNA"/>
</dbReference>
<comment type="caution">
    <text evidence="2">The sequence shown here is derived from an EMBL/GenBank/DDBJ whole genome shotgun (WGS) entry which is preliminary data.</text>
</comment>
<evidence type="ECO:0000313" key="3">
    <source>
        <dbReference type="Proteomes" id="UP001054252"/>
    </source>
</evidence>
<organism evidence="2 3">
    <name type="scientific">Rubroshorea leprosula</name>
    <dbReference type="NCBI Taxonomy" id="152421"/>
    <lineage>
        <taxon>Eukaryota</taxon>
        <taxon>Viridiplantae</taxon>
        <taxon>Streptophyta</taxon>
        <taxon>Embryophyta</taxon>
        <taxon>Tracheophyta</taxon>
        <taxon>Spermatophyta</taxon>
        <taxon>Magnoliopsida</taxon>
        <taxon>eudicotyledons</taxon>
        <taxon>Gunneridae</taxon>
        <taxon>Pentapetalae</taxon>
        <taxon>rosids</taxon>
        <taxon>malvids</taxon>
        <taxon>Malvales</taxon>
        <taxon>Dipterocarpaceae</taxon>
        <taxon>Rubroshorea</taxon>
    </lineage>
</organism>
<dbReference type="Proteomes" id="UP001054252">
    <property type="component" value="Unassembled WGS sequence"/>
</dbReference>